<dbReference type="EMBL" id="WEGH01000003">
    <property type="protein sequence ID" value="MQY06505.1"/>
    <property type="molecule type" value="Genomic_DNA"/>
</dbReference>
<comment type="caution">
    <text evidence="2">The sequence shown here is derived from an EMBL/GenBank/DDBJ whole genome shotgun (WGS) entry which is preliminary data.</text>
</comment>
<feature type="transmembrane region" description="Helical" evidence="1">
    <location>
        <begin position="21"/>
        <end position="40"/>
    </location>
</feature>
<protein>
    <recommendedName>
        <fullName evidence="4">Small secreted protein</fullName>
    </recommendedName>
</protein>
<gene>
    <name evidence="2" type="ORF">ACRB68_45950</name>
</gene>
<reference evidence="2 3" key="1">
    <citation type="submission" date="2019-10" db="EMBL/GenBank/DDBJ databases">
        <title>Actinomadura rubteroloni sp. nov. and Actinomadura macrotermitis sp. nov., isolated from the gut of fungus growing-termite Macrotermes natalensis.</title>
        <authorList>
            <person name="Benndorf R."/>
            <person name="Martin K."/>
            <person name="Kuefner M."/>
            <person name="De Beer W."/>
            <person name="Kaster A.-K."/>
            <person name="Vollmers J."/>
            <person name="Poulsen M."/>
            <person name="Beemelmanns C."/>
        </authorList>
    </citation>
    <scope>NUCLEOTIDE SEQUENCE [LARGE SCALE GENOMIC DNA]</scope>
    <source>
        <strain evidence="2 3">RB68</strain>
    </source>
</reference>
<sequence length="138" mass="14360">MRTFLEFKLEDAMRIGAFRAWAGLLLLGGTGLLTGCGMLGGDNTSTVCADAKTAFQQYMTQVRSVSPAQPAEWRPPTEQLAGRVGALAGKAEDTKLKAALTDVSGRLKAASATIGTGDAAQLNAVMKDTPQRIGKACG</sequence>
<evidence type="ECO:0000313" key="3">
    <source>
        <dbReference type="Proteomes" id="UP000487268"/>
    </source>
</evidence>
<name>A0A7K0BZ89_9ACTN</name>
<dbReference type="AlphaFoldDB" id="A0A7K0BZ89"/>
<dbReference type="Proteomes" id="UP000487268">
    <property type="component" value="Unassembled WGS sequence"/>
</dbReference>
<evidence type="ECO:0008006" key="4">
    <source>
        <dbReference type="Google" id="ProtNLM"/>
    </source>
</evidence>
<accession>A0A7K0BZ89</accession>
<keyword evidence="3" id="KW-1185">Reference proteome</keyword>
<organism evidence="2 3">
    <name type="scientific">Actinomadura macrotermitis</name>
    <dbReference type="NCBI Taxonomy" id="2585200"/>
    <lineage>
        <taxon>Bacteria</taxon>
        <taxon>Bacillati</taxon>
        <taxon>Actinomycetota</taxon>
        <taxon>Actinomycetes</taxon>
        <taxon>Streptosporangiales</taxon>
        <taxon>Thermomonosporaceae</taxon>
        <taxon>Actinomadura</taxon>
    </lineage>
</organism>
<evidence type="ECO:0000256" key="1">
    <source>
        <dbReference type="SAM" id="Phobius"/>
    </source>
</evidence>
<keyword evidence="1" id="KW-1133">Transmembrane helix</keyword>
<keyword evidence="1" id="KW-0812">Transmembrane</keyword>
<evidence type="ECO:0000313" key="2">
    <source>
        <dbReference type="EMBL" id="MQY06505.1"/>
    </source>
</evidence>
<keyword evidence="1" id="KW-0472">Membrane</keyword>
<proteinExistence type="predicted"/>